<name>A0A392NSA5_9FABA</name>
<gene>
    <name evidence="3" type="ORF">A2U01_0023761</name>
</gene>
<feature type="compositionally biased region" description="Low complexity" evidence="1">
    <location>
        <begin position="44"/>
        <end position="53"/>
    </location>
</feature>
<keyword evidence="2" id="KW-0812">Transmembrane</keyword>
<feature type="non-terminal residue" evidence="3">
    <location>
        <position position="214"/>
    </location>
</feature>
<keyword evidence="4" id="KW-1185">Reference proteome</keyword>
<evidence type="ECO:0000256" key="2">
    <source>
        <dbReference type="SAM" id="Phobius"/>
    </source>
</evidence>
<feature type="region of interest" description="Disordered" evidence="1">
    <location>
        <begin position="72"/>
        <end position="130"/>
    </location>
</feature>
<feature type="compositionally biased region" description="Basic residues" evidence="1">
    <location>
        <begin position="85"/>
        <end position="95"/>
    </location>
</feature>
<proteinExistence type="predicted"/>
<accession>A0A392NSA5</accession>
<feature type="transmembrane region" description="Helical" evidence="2">
    <location>
        <begin position="193"/>
        <end position="213"/>
    </location>
</feature>
<feature type="compositionally biased region" description="Polar residues" evidence="1">
    <location>
        <begin position="29"/>
        <end position="43"/>
    </location>
</feature>
<organism evidence="3 4">
    <name type="scientific">Trifolium medium</name>
    <dbReference type="NCBI Taxonomy" id="97028"/>
    <lineage>
        <taxon>Eukaryota</taxon>
        <taxon>Viridiplantae</taxon>
        <taxon>Streptophyta</taxon>
        <taxon>Embryophyta</taxon>
        <taxon>Tracheophyta</taxon>
        <taxon>Spermatophyta</taxon>
        <taxon>Magnoliopsida</taxon>
        <taxon>eudicotyledons</taxon>
        <taxon>Gunneridae</taxon>
        <taxon>Pentapetalae</taxon>
        <taxon>rosids</taxon>
        <taxon>fabids</taxon>
        <taxon>Fabales</taxon>
        <taxon>Fabaceae</taxon>
        <taxon>Papilionoideae</taxon>
        <taxon>50 kb inversion clade</taxon>
        <taxon>NPAAA clade</taxon>
        <taxon>Hologalegina</taxon>
        <taxon>IRL clade</taxon>
        <taxon>Trifolieae</taxon>
        <taxon>Trifolium</taxon>
    </lineage>
</organism>
<dbReference type="Proteomes" id="UP000265520">
    <property type="component" value="Unassembled WGS sequence"/>
</dbReference>
<evidence type="ECO:0000313" key="4">
    <source>
        <dbReference type="Proteomes" id="UP000265520"/>
    </source>
</evidence>
<comment type="caution">
    <text evidence="3">The sequence shown here is derived from an EMBL/GenBank/DDBJ whole genome shotgun (WGS) entry which is preliminary data.</text>
</comment>
<reference evidence="3 4" key="1">
    <citation type="journal article" date="2018" name="Front. Plant Sci.">
        <title>Red Clover (Trifolium pratense) and Zigzag Clover (T. medium) - A Picture of Genomic Similarities and Differences.</title>
        <authorList>
            <person name="Dluhosova J."/>
            <person name="Istvanek J."/>
            <person name="Nedelnik J."/>
            <person name="Repkova J."/>
        </authorList>
    </citation>
    <scope>NUCLEOTIDE SEQUENCE [LARGE SCALE GENOMIC DNA]</scope>
    <source>
        <strain evidence="4">cv. 10/8</strain>
        <tissue evidence="3">Leaf</tissue>
    </source>
</reference>
<evidence type="ECO:0000256" key="1">
    <source>
        <dbReference type="SAM" id="MobiDB-lite"/>
    </source>
</evidence>
<evidence type="ECO:0000313" key="3">
    <source>
        <dbReference type="EMBL" id="MCI02727.1"/>
    </source>
</evidence>
<protein>
    <submittedName>
        <fullName evidence="3">Uncharacterized protein</fullName>
    </submittedName>
</protein>
<sequence>MKGRIHRTETTLSLIWTNRSSHHQRKVVPQNNTTRDQTEQYQPTTQQLHSTSQTLHHTTLTANNARNHWKYNQSTAGTDTGEPKHLHHLACRSKQKPLEKRSNPQTTSKATGTTDGDGTPEQPKSNSNRNKLCLKQQQTTLNQARTQRSGQVKPIVAGAPKPIDLETEEKTKKTMAGQKRCGAEWRSRRTTVYGGYIMPVGILDMGGGGWWWWF</sequence>
<feature type="compositionally biased region" description="Polar residues" evidence="1">
    <location>
        <begin position="103"/>
        <end position="130"/>
    </location>
</feature>
<dbReference type="EMBL" id="LXQA010050003">
    <property type="protein sequence ID" value="MCI02727.1"/>
    <property type="molecule type" value="Genomic_DNA"/>
</dbReference>
<keyword evidence="2" id="KW-0472">Membrane</keyword>
<dbReference type="AlphaFoldDB" id="A0A392NSA5"/>
<keyword evidence="2" id="KW-1133">Transmembrane helix</keyword>
<feature type="region of interest" description="Disordered" evidence="1">
    <location>
        <begin position="20"/>
        <end position="53"/>
    </location>
</feature>